<dbReference type="EMBL" id="FOGD01000006">
    <property type="protein sequence ID" value="SER27465.1"/>
    <property type="molecule type" value="Genomic_DNA"/>
</dbReference>
<evidence type="ECO:0000256" key="6">
    <source>
        <dbReference type="RuleBase" id="RU362116"/>
    </source>
</evidence>
<reference evidence="10 11" key="1">
    <citation type="submission" date="2016-10" db="EMBL/GenBank/DDBJ databases">
        <authorList>
            <person name="de Groot N.N."/>
        </authorList>
    </citation>
    <scope>NUCLEOTIDE SEQUENCE [LARGE SCALE GENOMIC DNA]</scope>
    <source>
        <strain evidence="10 11">ATCC 35958</strain>
    </source>
</reference>
<protein>
    <recommendedName>
        <fullName evidence="5 6">Flagellar basal-body rod protein FlgF</fullName>
    </recommendedName>
</protein>
<dbReference type="OrthoDB" id="9804559at2"/>
<keyword evidence="3 6" id="KW-0975">Bacterial flagellum</keyword>
<keyword evidence="10" id="KW-0969">Cilium</keyword>
<dbReference type="Proteomes" id="UP000199766">
    <property type="component" value="Unassembled WGS sequence"/>
</dbReference>
<organism evidence="10 11">
    <name type="scientific">Giesbergeria anulus</name>
    <dbReference type="NCBI Taxonomy" id="180197"/>
    <lineage>
        <taxon>Bacteria</taxon>
        <taxon>Pseudomonadati</taxon>
        <taxon>Pseudomonadota</taxon>
        <taxon>Betaproteobacteria</taxon>
        <taxon>Burkholderiales</taxon>
        <taxon>Comamonadaceae</taxon>
        <taxon>Giesbergeria</taxon>
    </lineage>
</organism>
<evidence type="ECO:0000259" key="8">
    <source>
        <dbReference type="Pfam" id="PF06429"/>
    </source>
</evidence>
<dbReference type="InterPro" id="IPR020013">
    <property type="entry name" value="Flagellar_FlgE/F/G"/>
</dbReference>
<keyword evidence="11" id="KW-1185">Reference proteome</keyword>
<comment type="similarity">
    <text evidence="2 6">Belongs to the flagella basal body rod proteins family.</text>
</comment>
<evidence type="ECO:0000256" key="4">
    <source>
        <dbReference type="ARBA" id="ARBA00038560"/>
    </source>
</evidence>
<accession>A0A1H9MVL4</accession>
<dbReference type="SUPFAM" id="SSF117143">
    <property type="entry name" value="Flagellar hook protein flgE"/>
    <property type="match status" value="1"/>
</dbReference>
<sequence length="246" mass="25439">MDRIIYTSMTGANAAAHRQAVLSHNLANVSTQGFRAEMSTFRSVPIQGEGSGTRVFALEATSGHVNTPGPVQRTGRNLDAMAVGNSWFAVQGLDGTEAYTRNGSFEVTPTGQLVTSTGLTVLSDGGGPIDVPQGAEVSLGSDGTITAKTGNQPPAAIGRVKLASPTAEDPLKRGDDGLFRPASGNPLPNDANARLLAGATEGSNVNAVESMVGLIAASRQFEQQMRLLQTAETNDKTASQLLSMNG</sequence>
<dbReference type="PANTHER" id="PTHR30435:SF18">
    <property type="entry name" value="FLAGELLAR BASAL-BODY ROD PROTEIN FLGF"/>
    <property type="match status" value="1"/>
</dbReference>
<dbReference type="Pfam" id="PF00460">
    <property type="entry name" value="Flg_bb_rod"/>
    <property type="match status" value="1"/>
</dbReference>
<dbReference type="Pfam" id="PF22692">
    <property type="entry name" value="LlgE_F_G_D1"/>
    <property type="match status" value="1"/>
</dbReference>
<evidence type="ECO:0000259" key="9">
    <source>
        <dbReference type="Pfam" id="PF22692"/>
    </source>
</evidence>
<dbReference type="InterPro" id="IPR037925">
    <property type="entry name" value="FlgE/F/G-like"/>
</dbReference>
<dbReference type="Pfam" id="PF06429">
    <property type="entry name" value="Flg_bbr_C"/>
    <property type="match status" value="1"/>
</dbReference>
<name>A0A1H9MVL4_9BURK</name>
<keyword evidence="10" id="KW-0282">Flagellum</keyword>
<dbReference type="InterPro" id="IPR010930">
    <property type="entry name" value="Flg_bb/hook_C_dom"/>
</dbReference>
<dbReference type="NCBIfam" id="NF009280">
    <property type="entry name" value="PRK12640.1"/>
    <property type="match status" value="1"/>
</dbReference>
<evidence type="ECO:0000256" key="3">
    <source>
        <dbReference type="ARBA" id="ARBA00023143"/>
    </source>
</evidence>
<feature type="domain" description="Flagellar basal-body/hook protein C-terminal" evidence="8">
    <location>
        <begin position="197"/>
        <end position="241"/>
    </location>
</feature>
<evidence type="ECO:0000313" key="11">
    <source>
        <dbReference type="Proteomes" id="UP000199766"/>
    </source>
</evidence>
<dbReference type="GO" id="GO:0030694">
    <property type="term" value="C:bacterial-type flagellum basal body, rod"/>
    <property type="evidence" value="ECO:0007669"/>
    <property type="project" value="UniProtKB-UniRule"/>
</dbReference>
<evidence type="ECO:0000256" key="2">
    <source>
        <dbReference type="ARBA" id="ARBA00009677"/>
    </source>
</evidence>
<dbReference type="GO" id="GO:0071978">
    <property type="term" value="P:bacterial-type flagellum-dependent swarming motility"/>
    <property type="evidence" value="ECO:0007669"/>
    <property type="project" value="TreeGrafter"/>
</dbReference>
<proteinExistence type="inferred from homology"/>
<dbReference type="InterPro" id="IPR001444">
    <property type="entry name" value="Flag_bb_rod_N"/>
</dbReference>
<evidence type="ECO:0000259" key="7">
    <source>
        <dbReference type="Pfam" id="PF00460"/>
    </source>
</evidence>
<feature type="domain" description="Flagellar basal body rod protein N-terminal" evidence="7">
    <location>
        <begin position="5"/>
        <end position="35"/>
    </location>
</feature>
<gene>
    <name evidence="10" type="ORF">SAMN02982919_02066</name>
</gene>
<keyword evidence="10" id="KW-0966">Cell projection</keyword>
<dbReference type="RefSeq" id="WP_091456981.1">
    <property type="nucleotide sequence ID" value="NZ_FOGD01000006.1"/>
</dbReference>
<dbReference type="AlphaFoldDB" id="A0A1H9MVL4"/>
<comment type="subcellular location">
    <subcellularLocation>
        <location evidence="1 6">Bacterial flagellum basal body</location>
    </subcellularLocation>
</comment>
<dbReference type="PANTHER" id="PTHR30435">
    <property type="entry name" value="FLAGELLAR PROTEIN"/>
    <property type="match status" value="1"/>
</dbReference>
<comment type="subunit">
    <text evidence="4 6">The basal body constitutes a major portion of the flagellar organelle and consists of five rings (E,L,P,S, and M) mounted on a central rod. The rod consists of about 26 subunits of FlgG in the distal portion, and FlgB, FlgC and FlgF are thought to build up the proximal portion of the rod with about 6 subunits each.</text>
</comment>
<feature type="domain" description="Flagellar hook protein FlgE/F/G-like D1" evidence="9">
    <location>
        <begin position="84"/>
        <end position="147"/>
    </location>
</feature>
<evidence type="ECO:0000256" key="1">
    <source>
        <dbReference type="ARBA" id="ARBA00004117"/>
    </source>
</evidence>
<evidence type="ECO:0000313" key="10">
    <source>
        <dbReference type="EMBL" id="SER27465.1"/>
    </source>
</evidence>
<evidence type="ECO:0000256" key="5">
    <source>
        <dbReference type="ARBA" id="ARBA00040228"/>
    </source>
</evidence>
<dbReference type="InterPro" id="IPR053967">
    <property type="entry name" value="LlgE_F_G-like_D1"/>
</dbReference>
<dbReference type="NCBIfam" id="TIGR03506">
    <property type="entry name" value="FlgEFG_subfam"/>
    <property type="match status" value="1"/>
</dbReference>
<dbReference type="STRING" id="180197.SAMN02982919_02066"/>